<feature type="signal peptide" evidence="1">
    <location>
        <begin position="1"/>
        <end position="17"/>
    </location>
</feature>
<evidence type="ECO:0000313" key="3">
    <source>
        <dbReference type="Proteomes" id="UP001385951"/>
    </source>
</evidence>
<keyword evidence="1" id="KW-0732">Signal</keyword>
<evidence type="ECO:0000313" key="2">
    <source>
        <dbReference type="EMBL" id="KAK7682556.1"/>
    </source>
</evidence>
<accession>A0AAW0FNZ7</accession>
<evidence type="ECO:0000256" key="1">
    <source>
        <dbReference type="SAM" id="SignalP"/>
    </source>
</evidence>
<dbReference type="Proteomes" id="UP001385951">
    <property type="component" value="Unassembled WGS sequence"/>
</dbReference>
<reference evidence="2 3" key="1">
    <citation type="submission" date="2022-09" db="EMBL/GenBank/DDBJ databases">
        <authorList>
            <person name="Palmer J.M."/>
        </authorList>
    </citation>
    <scope>NUCLEOTIDE SEQUENCE [LARGE SCALE GENOMIC DNA]</scope>
    <source>
        <strain evidence="2 3">DSM 7382</strain>
    </source>
</reference>
<proteinExistence type="predicted"/>
<comment type="caution">
    <text evidence="2">The sequence shown here is derived from an EMBL/GenBank/DDBJ whole genome shotgun (WGS) entry which is preliminary data.</text>
</comment>
<keyword evidence="3" id="KW-1185">Reference proteome</keyword>
<feature type="chain" id="PRO_5043754490" evidence="1">
    <location>
        <begin position="18"/>
        <end position="207"/>
    </location>
</feature>
<organism evidence="2 3">
    <name type="scientific">Cerrena zonata</name>
    <dbReference type="NCBI Taxonomy" id="2478898"/>
    <lineage>
        <taxon>Eukaryota</taxon>
        <taxon>Fungi</taxon>
        <taxon>Dikarya</taxon>
        <taxon>Basidiomycota</taxon>
        <taxon>Agaricomycotina</taxon>
        <taxon>Agaricomycetes</taxon>
        <taxon>Polyporales</taxon>
        <taxon>Cerrenaceae</taxon>
        <taxon>Cerrena</taxon>
    </lineage>
</organism>
<dbReference type="Gene3D" id="1.50.10.20">
    <property type="match status" value="1"/>
</dbReference>
<name>A0AAW0FNZ7_9APHY</name>
<dbReference type="EMBL" id="JASBNA010000035">
    <property type="protein sequence ID" value="KAK7682556.1"/>
    <property type="molecule type" value="Genomic_DNA"/>
</dbReference>
<gene>
    <name evidence="2" type="ORF">QCA50_014356</name>
</gene>
<protein>
    <submittedName>
        <fullName evidence="2">Uncharacterized protein</fullName>
    </submittedName>
</protein>
<sequence length="207" mass="22352">MLSLILSCLVWATYVLSQDFAIPTSWREPTSNTSFVERALLAETVLNTISVDLNTGQNQYLFYNQNANLFSAVALLDLITHNSTNHALVSAAFRAVATAQPGFVTPIDMHYNVDPLTWGLAAIRAYHTYGDTYFLDTATTIWQNISSYQVSTANGANKIPVPKQSAIQSQCNGTTTAGAVFVIANNPTDLTSNAATTGAFMECVANV</sequence>
<dbReference type="AlphaFoldDB" id="A0AAW0FNZ7"/>